<feature type="region of interest" description="Disordered" evidence="14">
    <location>
        <begin position="217"/>
        <end position="252"/>
    </location>
</feature>
<evidence type="ECO:0000256" key="5">
    <source>
        <dbReference type="ARBA" id="ARBA00022833"/>
    </source>
</evidence>
<dbReference type="Pfam" id="PF02535">
    <property type="entry name" value="Zip"/>
    <property type="match status" value="1"/>
</dbReference>
<evidence type="ECO:0000256" key="11">
    <source>
        <dbReference type="ARBA" id="ARBA00039395"/>
    </source>
</evidence>
<keyword evidence="6" id="KW-0864">Zinc transport</keyword>
<dbReference type="GO" id="GO:0005385">
    <property type="term" value="F:zinc ion transmembrane transporter activity"/>
    <property type="evidence" value="ECO:0007669"/>
    <property type="project" value="TreeGrafter"/>
</dbReference>
<evidence type="ECO:0000256" key="9">
    <source>
        <dbReference type="ARBA" id="ARBA00023136"/>
    </source>
</evidence>
<evidence type="ECO:0000256" key="12">
    <source>
        <dbReference type="ARBA" id="ARBA00041702"/>
    </source>
</evidence>
<evidence type="ECO:0000256" key="2">
    <source>
        <dbReference type="ARBA" id="ARBA00022448"/>
    </source>
</evidence>
<feature type="transmembrane region" description="Helical" evidence="15">
    <location>
        <begin position="324"/>
        <end position="349"/>
    </location>
</feature>
<keyword evidence="5" id="KW-0862">Zinc</keyword>
<keyword evidence="2" id="KW-0813">Transport</keyword>
<reference evidence="16" key="1">
    <citation type="submission" date="2020-11" db="EMBL/GenBank/DDBJ databases">
        <authorList>
            <person name="Tran Van P."/>
        </authorList>
    </citation>
    <scope>NUCLEOTIDE SEQUENCE</scope>
</reference>
<evidence type="ECO:0000256" key="4">
    <source>
        <dbReference type="ARBA" id="ARBA00022692"/>
    </source>
</evidence>
<dbReference type="OrthoDB" id="448280at2759"/>
<feature type="transmembrane region" description="Helical" evidence="15">
    <location>
        <begin position="135"/>
        <end position="152"/>
    </location>
</feature>
<sequence>MDTMTTTPTKIFTNSGTTATTSTTTGSMLAWQACYVVSMFFGTFLSYLVPIVLIQRQQRRQQQMALALGTSDPAAPGPTPTYNYNDTNRRTQRILSACNCLSAGIFMGICFLNLIPYVDDEFRDLFADWRVTVTFPIGMFTVILGLFLVLVLETLVMACRGGGGGDNPVLLLDDEEDISNDYQIDEQTQELLGPHNSRKGSTHGEYPEIVLTANSKHHNHRNNHNNTHHNHNHNYDDHAHSHHHHGHSHDYSHVQGAGSVSFFILMFATSVHSVFEGLALGLQRDPTKALHLFIGIILHECLVALALGLNAARLDPGLKTNLRFSAVFSLTIPVGIVAGVALGVTPGLFGRSISALFQGLAAGTFIHVTFHELIPAEFMGSHGEGGAGNMYSTFNARYSEHMCG</sequence>
<evidence type="ECO:0000256" key="6">
    <source>
        <dbReference type="ARBA" id="ARBA00022906"/>
    </source>
</evidence>
<dbReference type="InterPro" id="IPR003689">
    <property type="entry name" value="ZIP"/>
</dbReference>
<evidence type="ECO:0000313" key="17">
    <source>
        <dbReference type="Proteomes" id="UP000759131"/>
    </source>
</evidence>
<organism evidence="16">
    <name type="scientific">Medioppia subpectinata</name>
    <dbReference type="NCBI Taxonomy" id="1979941"/>
    <lineage>
        <taxon>Eukaryota</taxon>
        <taxon>Metazoa</taxon>
        <taxon>Ecdysozoa</taxon>
        <taxon>Arthropoda</taxon>
        <taxon>Chelicerata</taxon>
        <taxon>Arachnida</taxon>
        <taxon>Acari</taxon>
        <taxon>Acariformes</taxon>
        <taxon>Sarcoptiformes</taxon>
        <taxon>Oribatida</taxon>
        <taxon>Brachypylina</taxon>
        <taxon>Oppioidea</taxon>
        <taxon>Oppiidae</taxon>
        <taxon>Medioppia</taxon>
    </lineage>
</organism>
<evidence type="ECO:0000256" key="10">
    <source>
        <dbReference type="ARBA" id="ARBA00036307"/>
    </source>
</evidence>
<dbReference type="PANTHER" id="PTHR11040:SF221">
    <property type="entry name" value="ZINC TRANSPORTER ZIP3"/>
    <property type="match status" value="1"/>
</dbReference>
<keyword evidence="8" id="KW-0406">Ion transport</keyword>
<dbReference type="EMBL" id="CAJPIZ010004182">
    <property type="protein sequence ID" value="CAG2107252.1"/>
    <property type="molecule type" value="Genomic_DNA"/>
</dbReference>
<dbReference type="AlphaFoldDB" id="A0A7R9KP93"/>
<dbReference type="PANTHER" id="PTHR11040">
    <property type="entry name" value="ZINC/IRON TRANSPORTER"/>
    <property type="match status" value="1"/>
</dbReference>
<protein>
    <recommendedName>
        <fullName evidence="11">Zinc transporter ZIP3</fullName>
    </recommendedName>
    <alternativeName>
        <fullName evidence="13">Solute carrier family 39 member 3</fullName>
    </alternativeName>
    <alternativeName>
        <fullName evidence="12">Zrt- and Irt-like protein 3</fullName>
    </alternativeName>
</protein>
<keyword evidence="9 15" id="KW-0472">Membrane</keyword>
<feature type="transmembrane region" description="Helical" evidence="15">
    <location>
        <begin position="262"/>
        <end position="283"/>
    </location>
</feature>
<evidence type="ECO:0000256" key="1">
    <source>
        <dbReference type="ARBA" id="ARBA00004424"/>
    </source>
</evidence>
<keyword evidence="3" id="KW-1003">Cell membrane</keyword>
<dbReference type="GO" id="GO:0016324">
    <property type="term" value="C:apical plasma membrane"/>
    <property type="evidence" value="ECO:0007669"/>
    <property type="project" value="UniProtKB-SubCell"/>
</dbReference>
<dbReference type="EMBL" id="OC858757">
    <property type="protein sequence ID" value="CAD7626822.1"/>
    <property type="molecule type" value="Genomic_DNA"/>
</dbReference>
<feature type="transmembrane region" description="Helical" evidence="15">
    <location>
        <begin position="289"/>
        <end position="312"/>
    </location>
</feature>
<evidence type="ECO:0000256" key="14">
    <source>
        <dbReference type="SAM" id="MobiDB-lite"/>
    </source>
</evidence>
<keyword evidence="4 15" id="KW-0812">Transmembrane</keyword>
<gene>
    <name evidence="16" type="ORF">OSB1V03_LOCUS7254</name>
</gene>
<evidence type="ECO:0000256" key="3">
    <source>
        <dbReference type="ARBA" id="ARBA00022475"/>
    </source>
</evidence>
<evidence type="ECO:0000256" key="13">
    <source>
        <dbReference type="ARBA" id="ARBA00042778"/>
    </source>
</evidence>
<accession>A0A7R9KP93</accession>
<comment type="catalytic activity">
    <reaction evidence="10">
        <text>Zn(2+)(in) = Zn(2+)(out)</text>
        <dbReference type="Rhea" id="RHEA:29351"/>
        <dbReference type="ChEBI" id="CHEBI:29105"/>
    </reaction>
    <physiologicalReaction direction="left-to-right" evidence="10">
        <dbReference type="Rhea" id="RHEA:29352"/>
    </physiologicalReaction>
</comment>
<evidence type="ECO:0000256" key="15">
    <source>
        <dbReference type="SAM" id="Phobius"/>
    </source>
</evidence>
<dbReference type="Proteomes" id="UP000759131">
    <property type="component" value="Unassembled WGS sequence"/>
</dbReference>
<name>A0A7R9KP93_9ACAR</name>
<keyword evidence="7 15" id="KW-1133">Transmembrane helix</keyword>
<proteinExistence type="predicted"/>
<evidence type="ECO:0000256" key="8">
    <source>
        <dbReference type="ARBA" id="ARBA00023065"/>
    </source>
</evidence>
<feature type="transmembrane region" description="Helical" evidence="15">
    <location>
        <begin position="94"/>
        <end position="115"/>
    </location>
</feature>
<feature type="transmembrane region" description="Helical" evidence="15">
    <location>
        <begin position="29"/>
        <end position="54"/>
    </location>
</feature>
<feature type="compositionally biased region" description="Basic residues" evidence="14">
    <location>
        <begin position="217"/>
        <end position="232"/>
    </location>
</feature>
<evidence type="ECO:0000256" key="7">
    <source>
        <dbReference type="ARBA" id="ARBA00022989"/>
    </source>
</evidence>
<comment type="subcellular location">
    <subcellularLocation>
        <location evidence="1">Apical cell membrane</location>
        <topology evidence="1">Multi-pass membrane protein</topology>
    </subcellularLocation>
</comment>
<evidence type="ECO:0000313" key="16">
    <source>
        <dbReference type="EMBL" id="CAD7626822.1"/>
    </source>
</evidence>
<keyword evidence="17" id="KW-1185">Reference proteome</keyword>